<comment type="caution">
    <text evidence="1">The sequence shown here is derived from an EMBL/GenBank/DDBJ whole genome shotgun (WGS) entry which is preliminary data.</text>
</comment>
<dbReference type="RefSeq" id="XP_068358911.1">
    <property type="nucleotide sequence ID" value="XM_068504962.1"/>
</dbReference>
<name>A0A1J4K318_9EUKA</name>
<dbReference type="Gene3D" id="1.25.10.10">
    <property type="entry name" value="Leucine-rich Repeat Variant"/>
    <property type="match status" value="1"/>
</dbReference>
<accession>A0A1J4K318</accession>
<evidence type="ECO:0000313" key="2">
    <source>
        <dbReference type="Proteomes" id="UP000179807"/>
    </source>
</evidence>
<dbReference type="Proteomes" id="UP000179807">
    <property type="component" value="Unassembled WGS sequence"/>
</dbReference>
<dbReference type="EMBL" id="MLAK01000747">
    <property type="protein sequence ID" value="OHT05775.1"/>
    <property type="molecule type" value="Genomic_DNA"/>
</dbReference>
<organism evidence="1 2">
    <name type="scientific">Tritrichomonas foetus</name>
    <dbReference type="NCBI Taxonomy" id="1144522"/>
    <lineage>
        <taxon>Eukaryota</taxon>
        <taxon>Metamonada</taxon>
        <taxon>Parabasalia</taxon>
        <taxon>Tritrichomonadida</taxon>
        <taxon>Tritrichomonadidae</taxon>
        <taxon>Tritrichomonas</taxon>
    </lineage>
</organism>
<gene>
    <name evidence="1" type="ORF">TRFO_26462</name>
</gene>
<sequence>MQYKNFKMQSIEKILIDDLFHDSNIRESIPEIEGEYIKINHEEENTIVSLLSRFVDFNEEKIHIIGNIFDTFTNILDEIPFAANILVEHHLMSVFDIILQFNIQEFSLHLLEFLTRFFCKYRGDLKPIMSIKILELIKNSVLDQNYFVCKAGLNCFISLLVFDSGFISYFLENLNIEQILSLNLTNHDIFMSAFKAIACFFLNQNIQYQPIVYNRLYNVLLEKFQSGDSEQQTIGLLCCLVCLSKHNPKEFTQYCEKFAPIVCRFLRMNNHTIIVSSLDFIYFSFFYECHSYFNFIELQQNIELLIKYQNNHYDIVALIFKIYRLVADNLELNGMISYNVLDFAYQFLKLDIYDLKSKAIHFLAIYIHMSNQNQVLSLLNRYNDIIIYLNDFLFAKENIVDRVLNAMYIIVEMMNKGLISEFSKQDFFGLINIQVLHELEEAYDSNTSQYVSINSCIRFLLSEYQQYLNSDLK</sequence>
<dbReference type="InterPro" id="IPR011989">
    <property type="entry name" value="ARM-like"/>
</dbReference>
<dbReference type="AlphaFoldDB" id="A0A1J4K318"/>
<dbReference type="GeneID" id="94839666"/>
<dbReference type="InterPro" id="IPR016024">
    <property type="entry name" value="ARM-type_fold"/>
</dbReference>
<protein>
    <submittedName>
        <fullName evidence="1">Uncharacterized protein</fullName>
    </submittedName>
</protein>
<evidence type="ECO:0000313" key="1">
    <source>
        <dbReference type="EMBL" id="OHT05775.1"/>
    </source>
</evidence>
<keyword evidence="2" id="KW-1185">Reference proteome</keyword>
<dbReference type="SUPFAM" id="SSF48371">
    <property type="entry name" value="ARM repeat"/>
    <property type="match status" value="1"/>
</dbReference>
<dbReference type="VEuPathDB" id="TrichDB:TRFO_26462"/>
<reference evidence="1" key="1">
    <citation type="submission" date="2016-10" db="EMBL/GenBank/DDBJ databases">
        <authorList>
            <person name="Benchimol M."/>
            <person name="Almeida L.G."/>
            <person name="Vasconcelos A.T."/>
            <person name="Perreira-Neves A."/>
            <person name="Rosa I.A."/>
            <person name="Tasca T."/>
            <person name="Bogo M.R."/>
            <person name="de Souza W."/>
        </authorList>
    </citation>
    <scope>NUCLEOTIDE SEQUENCE [LARGE SCALE GENOMIC DNA]</scope>
    <source>
        <strain evidence="1">K</strain>
    </source>
</reference>
<proteinExistence type="predicted"/>